<keyword evidence="2" id="KW-0732">Signal</keyword>
<evidence type="ECO:0000313" key="4">
    <source>
        <dbReference type="Proteomes" id="UP000441399"/>
    </source>
</evidence>
<gene>
    <name evidence="3" type="ORF">OPDIPICF_03782</name>
</gene>
<organism evidence="3 4">
    <name type="scientific">BD1-7 clade bacterium</name>
    <dbReference type="NCBI Taxonomy" id="2029982"/>
    <lineage>
        <taxon>Bacteria</taxon>
        <taxon>Pseudomonadati</taxon>
        <taxon>Pseudomonadota</taxon>
        <taxon>Gammaproteobacteria</taxon>
        <taxon>Cellvibrionales</taxon>
        <taxon>Spongiibacteraceae</taxon>
        <taxon>BD1-7 clade</taxon>
    </lineage>
</organism>
<accession>A0A5S9NPC7</accession>
<keyword evidence="4" id="KW-1185">Reference proteome</keyword>
<proteinExistence type="predicted"/>
<name>A0A5S9NPC7_9GAMM</name>
<feature type="chain" id="PRO_5025005890" evidence="2">
    <location>
        <begin position="21"/>
        <end position="1010"/>
    </location>
</feature>
<feature type="signal peptide" evidence="2">
    <location>
        <begin position="1"/>
        <end position="20"/>
    </location>
</feature>
<evidence type="ECO:0000256" key="2">
    <source>
        <dbReference type="SAM" id="SignalP"/>
    </source>
</evidence>
<sequence length="1010" mass="111539">MNMDKYFWAATAITTSLALASCGGGGGSNNTSDGKTPTEDKPKDQTTFKFIVETPDFEPVVAANFLQDAIRNTVSIMAPSAVAADNVGFDTIRVAIVSPSGKVTSIITPTSLTQEANGTYSVVLESGERLDCIILVELDDNYDIKVGEFIDPTKSIFTPAVDSRETLEIDLGSTLAYNRFIEGVNGFDNITVEEVEEIIEKARLLLKDNPATASNLTQLIESIEGSIGETVTVLAKFAEATAGNPNAPIQGDSSTIEQDRATIKAFFDDVNTVYQLTGLSEYNTQEDNALNDLRNDGVLTLATIEKSETNIDALSAITEAIIEFIDDQDSLPETAISIPVKNIVSDAFTVEGDLTYSRDTISAVINGAYKGVALRNIEFELDAPDDSLRSTASVTGEIEDSNSKLVINDGRIILDGIILGELLKSIDSDDAETYVDGLRKAQVILNAELTGKNVRNNLDGNFSGQLDIVAVRSDNDFIEFRAEPGEDAEKEAQYNLKSANIDGTFSFDSNTIQVSISATSDNADTYVPPTQEFLPGDSSYDLISYSWNGVDEFILNTPEHSDKYTMSERTLKSLFLSGQDYTNDREIAVPKGAEAPTQLIDFLDPYFYLWTGRYSVRVEKSDLTVGKNQRLNNSDSFPRGMSYDLSENELRFYDDNGVTREKYTLEKIVKIDVSDDQSDYYRADFIRTNPTDVSVPLETGFDEYVLRPGVFDSAYVYTDDFVGEYDIDTSGYDINSENGEVTATLRSSYRNPPEEITFKYSWKDNVFTLSSDTYDFYSKLALENEATYSGKVIEKTRIEGNSETTSIIRNDTYLYRDTSIHRFSRYRIEDLMYGTRIKNIGWVSVLEANLPLAEQDLDHVVIPTSGDDVSILVHASEPVSLREKETPDSYRLANANISVRTELSRFGNTELNASISRTGYDDGIVMLTIESTDNAQLNSAITVSAAAADNNLLALSISNDKGFMISKSQVQSETEEDNQWIITYGKETARINVLNFGLKVTYSNGQFNTY</sequence>
<dbReference type="AlphaFoldDB" id="A0A5S9NPC7"/>
<dbReference type="Proteomes" id="UP000441399">
    <property type="component" value="Unassembled WGS sequence"/>
</dbReference>
<evidence type="ECO:0000313" key="3">
    <source>
        <dbReference type="EMBL" id="CAA0092246.1"/>
    </source>
</evidence>
<evidence type="ECO:0000256" key="1">
    <source>
        <dbReference type="SAM" id="MobiDB-lite"/>
    </source>
</evidence>
<dbReference type="EMBL" id="CACSIO010000002">
    <property type="protein sequence ID" value="CAA0092246.1"/>
    <property type="molecule type" value="Genomic_DNA"/>
</dbReference>
<dbReference type="PROSITE" id="PS51257">
    <property type="entry name" value="PROKAR_LIPOPROTEIN"/>
    <property type="match status" value="1"/>
</dbReference>
<protein>
    <submittedName>
        <fullName evidence="3">Uncharacterized protein</fullName>
    </submittedName>
</protein>
<reference evidence="3 4" key="1">
    <citation type="submission" date="2019-11" db="EMBL/GenBank/DDBJ databases">
        <authorList>
            <person name="Holert J."/>
        </authorList>
    </citation>
    <scope>NUCLEOTIDE SEQUENCE [LARGE SCALE GENOMIC DNA]</scope>
    <source>
        <strain evidence="3">SB11_3</strain>
    </source>
</reference>
<feature type="region of interest" description="Disordered" evidence="1">
    <location>
        <begin position="22"/>
        <end position="44"/>
    </location>
</feature>